<dbReference type="STRING" id="502025.Hoch_5004"/>
<keyword evidence="4 6" id="KW-1133">Transmembrane helix</keyword>
<feature type="transmembrane region" description="Helical" evidence="6">
    <location>
        <begin position="365"/>
        <end position="383"/>
    </location>
</feature>
<feature type="transmembrane region" description="Helical" evidence="6">
    <location>
        <begin position="511"/>
        <end position="531"/>
    </location>
</feature>
<name>D0LVD2_HALO1</name>
<evidence type="ECO:0000256" key="2">
    <source>
        <dbReference type="ARBA" id="ARBA00022448"/>
    </source>
</evidence>
<dbReference type="PANTHER" id="PTHR31645">
    <property type="entry name" value="OLIGOPEPTIDE TRANSPORTER YGL114W-RELATED"/>
    <property type="match status" value="1"/>
</dbReference>
<reference evidence="7 8" key="1">
    <citation type="journal article" date="2010" name="Stand. Genomic Sci.">
        <title>Complete genome sequence of Haliangium ochraceum type strain (SMP-2).</title>
        <authorList>
            <consortium name="US DOE Joint Genome Institute (JGI-PGF)"/>
            <person name="Ivanova N."/>
            <person name="Daum C."/>
            <person name="Lang E."/>
            <person name="Abt B."/>
            <person name="Kopitz M."/>
            <person name="Saunders E."/>
            <person name="Lapidus A."/>
            <person name="Lucas S."/>
            <person name="Glavina Del Rio T."/>
            <person name="Nolan M."/>
            <person name="Tice H."/>
            <person name="Copeland A."/>
            <person name="Cheng J.F."/>
            <person name="Chen F."/>
            <person name="Bruce D."/>
            <person name="Goodwin L."/>
            <person name="Pitluck S."/>
            <person name="Mavromatis K."/>
            <person name="Pati A."/>
            <person name="Mikhailova N."/>
            <person name="Chen A."/>
            <person name="Palaniappan K."/>
            <person name="Land M."/>
            <person name="Hauser L."/>
            <person name="Chang Y.J."/>
            <person name="Jeffries C.D."/>
            <person name="Detter J.C."/>
            <person name="Brettin T."/>
            <person name="Rohde M."/>
            <person name="Goker M."/>
            <person name="Bristow J."/>
            <person name="Markowitz V."/>
            <person name="Eisen J.A."/>
            <person name="Hugenholtz P."/>
            <person name="Kyrpides N.C."/>
            <person name="Klenk H.P."/>
        </authorList>
    </citation>
    <scope>NUCLEOTIDE SEQUENCE [LARGE SCALE GENOMIC DNA]</scope>
    <source>
        <strain evidence="8">DSM 14365 / CIP 107738 / JCM 11303 / AJ 13395 / SMP-2</strain>
    </source>
</reference>
<accession>D0LVD2</accession>
<dbReference type="RefSeq" id="WP_012830085.1">
    <property type="nucleotide sequence ID" value="NC_013440.1"/>
</dbReference>
<feature type="transmembrane region" description="Helical" evidence="6">
    <location>
        <begin position="300"/>
        <end position="319"/>
    </location>
</feature>
<feature type="transmembrane region" description="Helical" evidence="6">
    <location>
        <begin position="451"/>
        <end position="472"/>
    </location>
</feature>
<feature type="transmembrane region" description="Helical" evidence="6">
    <location>
        <begin position="218"/>
        <end position="245"/>
    </location>
</feature>
<evidence type="ECO:0000313" key="7">
    <source>
        <dbReference type="EMBL" id="ACY17493.1"/>
    </source>
</evidence>
<evidence type="ECO:0000256" key="6">
    <source>
        <dbReference type="SAM" id="Phobius"/>
    </source>
</evidence>
<evidence type="ECO:0000256" key="4">
    <source>
        <dbReference type="ARBA" id="ARBA00022989"/>
    </source>
</evidence>
<protein>
    <submittedName>
        <fullName evidence="7">Oligopeptide transporter, OPT superfamily</fullName>
    </submittedName>
</protein>
<dbReference type="InterPro" id="IPR045035">
    <property type="entry name" value="YSL-like"/>
</dbReference>
<sequence>MTSPPPSEPAPHPGAEERIYTPAADEAQLTLRALVVGCLVGALSGLVNLYLGLKTSLTVGTSLLTAILSMALLPLLGRRKPSTLEVNIGQTAGSAGGASASAAGLLAPIPALLLLGYDLSLSAALLWALAISVLGVAFAVPLRNQYLVVERLAFPSGTATAHTIRSLFADTKTSRHARVLTIAAAAAGTFGLLSYFVPALEAPPYYALWAGPAIDIEIGALVLQGGLFLVLASWTFGVALVPALVGVGMLIPTHISLSLLGGSLLAWGLLGPLATAAGWVDGAPSDMLTGVVSFTMWPGTAVMIGDALVSLLLSYKLIWRSLRISRSGRDADDADAVPRAWWLAALGAGTVGACVLAQALFGIPVWMTVLAVALSAVLAAVSTRSAGETDINPVGIIGQVTQVSVGSMAPGAAATNLMTGAITVAGADAAADLMQDLKTGQMLGASPRKQFAAQICGIIAGVLVVVPAFFLFRENYDIGASTAMPAPVAQLWTAVSKVITSGADSLPQPAFVAAVIGGLLGAALAVGRALWPHRKHWFPSGLAVGISFLLPALFAVGICLGAAVVALWRRWRPAQAEALFMIVSCGLLAGDGIMGVIKALMQVLGVPPLVG</sequence>
<keyword evidence="3 6" id="KW-0812">Transmembrane</keyword>
<dbReference type="EMBL" id="CP001804">
    <property type="protein sequence ID" value="ACY17493.1"/>
    <property type="molecule type" value="Genomic_DNA"/>
</dbReference>
<feature type="transmembrane region" description="Helical" evidence="6">
    <location>
        <begin position="257"/>
        <end position="280"/>
    </location>
</feature>
<dbReference type="GO" id="GO:0035673">
    <property type="term" value="F:oligopeptide transmembrane transporter activity"/>
    <property type="evidence" value="ECO:0007669"/>
    <property type="project" value="InterPro"/>
</dbReference>
<feature type="transmembrane region" description="Helical" evidence="6">
    <location>
        <begin position="57"/>
        <end position="76"/>
    </location>
</feature>
<dbReference type="PANTHER" id="PTHR31645:SF3">
    <property type="entry name" value="OLIGOPEPTIDE TRANSPORTER"/>
    <property type="match status" value="1"/>
</dbReference>
<dbReference type="AlphaFoldDB" id="D0LVD2"/>
<feature type="transmembrane region" description="Helical" evidence="6">
    <location>
        <begin position="29"/>
        <end position="51"/>
    </location>
</feature>
<evidence type="ECO:0000256" key="3">
    <source>
        <dbReference type="ARBA" id="ARBA00022692"/>
    </source>
</evidence>
<feature type="transmembrane region" description="Helical" evidence="6">
    <location>
        <begin position="340"/>
        <end position="359"/>
    </location>
</feature>
<dbReference type="InterPro" id="IPR004813">
    <property type="entry name" value="OPT"/>
</dbReference>
<organism evidence="7 8">
    <name type="scientific">Haliangium ochraceum (strain DSM 14365 / JCM 11303 / SMP-2)</name>
    <dbReference type="NCBI Taxonomy" id="502025"/>
    <lineage>
        <taxon>Bacteria</taxon>
        <taxon>Pseudomonadati</taxon>
        <taxon>Myxococcota</taxon>
        <taxon>Polyangia</taxon>
        <taxon>Haliangiales</taxon>
        <taxon>Kofleriaceae</taxon>
        <taxon>Haliangium</taxon>
    </lineage>
</organism>
<evidence type="ECO:0000313" key="8">
    <source>
        <dbReference type="Proteomes" id="UP000001880"/>
    </source>
</evidence>
<dbReference type="Proteomes" id="UP000001880">
    <property type="component" value="Chromosome"/>
</dbReference>
<dbReference type="HOGENOM" id="CLU_010539_2_1_7"/>
<dbReference type="GO" id="GO:0016020">
    <property type="term" value="C:membrane"/>
    <property type="evidence" value="ECO:0007669"/>
    <property type="project" value="UniProtKB-SubCell"/>
</dbReference>
<dbReference type="Pfam" id="PF03169">
    <property type="entry name" value="OPT"/>
    <property type="match status" value="1"/>
</dbReference>
<feature type="transmembrane region" description="Helical" evidence="6">
    <location>
        <begin position="123"/>
        <end position="142"/>
    </location>
</feature>
<dbReference type="NCBIfam" id="TIGR00728">
    <property type="entry name" value="OPT_sfam"/>
    <property type="match status" value="1"/>
</dbReference>
<evidence type="ECO:0000256" key="1">
    <source>
        <dbReference type="ARBA" id="ARBA00004141"/>
    </source>
</evidence>
<keyword evidence="2" id="KW-0813">Transport</keyword>
<dbReference type="OrthoDB" id="9809340at2"/>
<proteinExistence type="predicted"/>
<gene>
    <name evidence="7" type="ordered locus">Hoch_5004</name>
</gene>
<keyword evidence="5 6" id="KW-0472">Membrane</keyword>
<evidence type="ECO:0000256" key="5">
    <source>
        <dbReference type="ARBA" id="ARBA00023136"/>
    </source>
</evidence>
<keyword evidence="8" id="KW-1185">Reference proteome</keyword>
<feature type="transmembrane region" description="Helical" evidence="6">
    <location>
        <begin position="179"/>
        <end position="198"/>
    </location>
</feature>
<dbReference type="KEGG" id="hoh:Hoch_5004"/>
<dbReference type="eggNOG" id="COG1297">
    <property type="taxonomic scope" value="Bacteria"/>
</dbReference>
<feature type="transmembrane region" description="Helical" evidence="6">
    <location>
        <begin position="543"/>
        <end position="567"/>
    </location>
</feature>
<feature type="transmembrane region" description="Helical" evidence="6">
    <location>
        <begin position="579"/>
        <end position="601"/>
    </location>
</feature>
<comment type="subcellular location">
    <subcellularLocation>
        <location evidence="1">Membrane</location>
        <topology evidence="1">Multi-pass membrane protein</topology>
    </subcellularLocation>
</comment>